<name>A0A255EHI5_9ACTN</name>
<keyword evidence="2" id="KW-1185">Reference proteome</keyword>
<dbReference type="OrthoDB" id="5242426at2"/>
<proteinExistence type="predicted"/>
<dbReference type="Proteomes" id="UP000216300">
    <property type="component" value="Unassembled WGS sequence"/>
</dbReference>
<accession>A0A255EHI5</accession>
<dbReference type="EMBL" id="NMVJ01000006">
    <property type="protein sequence ID" value="OYN90986.1"/>
    <property type="molecule type" value="Genomic_DNA"/>
</dbReference>
<dbReference type="AlphaFoldDB" id="A0A255EHI5"/>
<sequence>MDQVGEHLSAALHSDGARGEGLWLGLGPVDRGEALPSVDRLVDQALAVLRPLELGPEVCGRLVLTPTCGLVGLREPEALELLRRLGAAAELLPELLSR</sequence>
<organism evidence="1 2">
    <name type="scientific">Parenemella sanctibonifatiensis</name>
    <dbReference type="NCBI Taxonomy" id="2016505"/>
    <lineage>
        <taxon>Bacteria</taxon>
        <taxon>Bacillati</taxon>
        <taxon>Actinomycetota</taxon>
        <taxon>Actinomycetes</taxon>
        <taxon>Propionibacteriales</taxon>
        <taxon>Propionibacteriaceae</taxon>
        <taxon>Parenemella</taxon>
    </lineage>
</organism>
<evidence type="ECO:0000313" key="1">
    <source>
        <dbReference type="EMBL" id="OYN90986.1"/>
    </source>
</evidence>
<dbReference type="RefSeq" id="WP_094453361.1">
    <property type="nucleotide sequence ID" value="NZ_NMVJ01000006.1"/>
</dbReference>
<reference evidence="1 2" key="1">
    <citation type="submission" date="2017-07" db="EMBL/GenBank/DDBJ databases">
        <title>Draft whole genome sequences of clinical Proprionibacteriaceae strains.</title>
        <authorList>
            <person name="Bernier A.-M."/>
            <person name="Bernard K."/>
            <person name="Domingo M.-C."/>
        </authorList>
    </citation>
    <scope>NUCLEOTIDE SEQUENCE [LARGE SCALE GENOMIC DNA]</scope>
    <source>
        <strain evidence="1 2">NML 150081</strain>
    </source>
</reference>
<evidence type="ECO:0008006" key="3">
    <source>
        <dbReference type="Google" id="ProtNLM"/>
    </source>
</evidence>
<evidence type="ECO:0000313" key="2">
    <source>
        <dbReference type="Proteomes" id="UP000216300"/>
    </source>
</evidence>
<comment type="caution">
    <text evidence="1">The sequence shown here is derived from an EMBL/GenBank/DDBJ whole genome shotgun (WGS) entry which is preliminary data.</text>
</comment>
<protein>
    <recommendedName>
        <fullName evidence="3">Cobalamin-independent methionine synthase MetE C-terminal/archaeal domain-containing protein</fullName>
    </recommendedName>
</protein>
<gene>
    <name evidence="1" type="ORF">CGZ91_05785</name>
</gene>